<evidence type="ECO:0000259" key="3">
    <source>
        <dbReference type="Pfam" id="PF04659"/>
    </source>
</evidence>
<reference evidence="4 5" key="1">
    <citation type="submission" date="2020-04" db="EMBL/GenBank/DDBJ databases">
        <authorList>
            <consortium name="Genoscope - CEA"/>
            <person name="William W."/>
        </authorList>
    </citation>
    <scope>NUCLEOTIDE SEQUENCE [LARGE SCALE GENOMIC DNA]</scope>
    <source>
        <strain evidence="4 5">SG7</strain>
    </source>
</reference>
<dbReference type="PIRSF" id="PIRSF017066">
    <property type="entry name" value="FlaD_arch_prd"/>
    <property type="match status" value="1"/>
</dbReference>
<dbReference type="Pfam" id="PF04659">
    <property type="entry name" value="Arch_fla_DE"/>
    <property type="match status" value="1"/>
</dbReference>
<dbReference type="Proteomes" id="UP000679213">
    <property type="component" value="Chromosome I"/>
</dbReference>
<sequence length="328" mass="38489">MIQKTMNETSHSSNPVFSDEDFLTEDEIEEYLNNLKPPLPSFVVILIKNNLRGKRVTKRQLEKIVERIREVLSKGRVDKSEELNKKLQTLEQKLDTIMKLTTRVFSTKVSEKIENTSKKSDLITIEKPKENWEIKEEIDKIEVIKKPVKKEITEKIDETKKEILESKKEDIKKVEGIFKEDIKEKEQKPLEIPEEGVYMQATVEKEKYYRLNDIPEDAVSTTLVFKWLEFLISKCGITNLPDILDYYNEIGWISDKVILKLLRFAKNMKIIINTENIKPKDKLSPSDHIMSLLYIEKLAGRPVNSEVLEMLEIEIRRIKKWAEGLQLI</sequence>
<dbReference type="GO" id="GO:0097589">
    <property type="term" value="C:archaeal-type flagellum"/>
    <property type="evidence" value="ECO:0007669"/>
    <property type="project" value="UniProtKB-SubCell"/>
</dbReference>
<dbReference type="AlphaFoldDB" id="A0A8D6PTQ3"/>
<keyword evidence="4" id="KW-0966">Cell projection</keyword>
<keyword evidence="4" id="KW-0282">Flagellum</keyword>
<evidence type="ECO:0000313" key="4">
    <source>
        <dbReference type="EMBL" id="CAB3289778.1"/>
    </source>
</evidence>
<proteinExistence type="predicted"/>
<dbReference type="GeneID" id="65884201"/>
<organism evidence="4 5">
    <name type="scientific">Methanocaldococcus lauensis</name>
    <dbReference type="NCBI Taxonomy" id="2546128"/>
    <lineage>
        <taxon>Archaea</taxon>
        <taxon>Methanobacteriati</taxon>
        <taxon>Methanobacteriota</taxon>
        <taxon>Methanomada group</taxon>
        <taxon>Methanococci</taxon>
        <taxon>Methanococcales</taxon>
        <taxon>Methanocaldococcaceae</taxon>
        <taxon>Methanocaldococcus</taxon>
    </lineage>
</organism>
<dbReference type="EMBL" id="LR792632">
    <property type="protein sequence ID" value="CAB3289778.1"/>
    <property type="molecule type" value="Genomic_DNA"/>
</dbReference>
<feature type="domain" description="Archaeal flagella protein FlaD/E" evidence="3">
    <location>
        <begin position="209"/>
        <end position="300"/>
    </location>
</feature>
<dbReference type="GO" id="GO:0097588">
    <property type="term" value="P:archaeal or bacterial-type flagellum-dependent cell motility"/>
    <property type="evidence" value="ECO:0007669"/>
    <property type="project" value="InterPro"/>
</dbReference>
<dbReference type="PANTHER" id="PTHR40698:SF1">
    <property type="entry name" value="FLAGELLA-RELATED PROTEIN D-RELATED"/>
    <property type="match status" value="1"/>
</dbReference>
<keyword evidence="2" id="KW-0974">Archaeal flagellum</keyword>
<dbReference type="InterPro" id="IPR006752">
    <property type="entry name" value="Arch_fla_DE"/>
</dbReference>
<name>A0A8D6PTQ3_9EURY</name>
<dbReference type="KEGG" id="mesg:MLAUSG7_1417"/>
<dbReference type="RefSeq" id="WP_214399740.1">
    <property type="nucleotide sequence ID" value="NZ_LR792632.1"/>
</dbReference>
<comment type="subcellular location">
    <subcellularLocation>
        <location evidence="1">Archaeal flagellum</location>
    </subcellularLocation>
</comment>
<evidence type="ECO:0000256" key="1">
    <source>
        <dbReference type="ARBA" id="ARBA00004618"/>
    </source>
</evidence>
<keyword evidence="4" id="KW-0969">Cilium</keyword>
<evidence type="ECO:0000313" key="5">
    <source>
        <dbReference type="Proteomes" id="UP000679213"/>
    </source>
</evidence>
<evidence type="ECO:0000256" key="2">
    <source>
        <dbReference type="ARBA" id="ARBA00022440"/>
    </source>
</evidence>
<gene>
    <name evidence="4" type="primary">flaD</name>
    <name evidence="4" type="ORF">MLAUSG7_1417</name>
</gene>
<protein>
    <submittedName>
        <fullName evidence="4">Flagella-related protein D</fullName>
    </submittedName>
</protein>
<dbReference type="PANTHER" id="PTHR40698">
    <property type="entry name" value="FLAGELLA-RELATED PROTEIN E-RELATED-RELATED"/>
    <property type="match status" value="1"/>
</dbReference>
<dbReference type="InterPro" id="IPR016682">
    <property type="entry name" value="FlaD_prd_arc"/>
</dbReference>
<keyword evidence="5" id="KW-1185">Reference proteome</keyword>
<dbReference type="InterPro" id="IPR052494">
    <property type="entry name" value="Flagella_assembly_related"/>
</dbReference>
<accession>A0A8D6PTQ3</accession>